<feature type="region of interest" description="Disordered" evidence="1">
    <location>
        <begin position="1"/>
        <end position="57"/>
    </location>
</feature>
<reference evidence="2" key="1">
    <citation type="submission" date="2021-02" db="EMBL/GenBank/DDBJ databases">
        <title>Sequencing the genomes of 1000 actinobacteria strains.</title>
        <authorList>
            <person name="Klenk H.-P."/>
        </authorList>
    </citation>
    <scope>NUCLEOTIDE SEQUENCE</scope>
    <source>
        <strain evidence="2">DSM 22850</strain>
    </source>
</reference>
<sequence>MAGLSTDAIPTDAVMTGAAAMAPSRGHGSPPGTRGNPRRSAVNGVGKIEADGLSGRSNTESGIVVSAVFAVASAAAPSRRTASVAMPRATPFVGHGAPPGNRGSPCLSCPE</sequence>
<organism evidence="2 3">
    <name type="scientific">Leucobacter exalbidus</name>
    <dbReference type="NCBI Taxonomy" id="662960"/>
    <lineage>
        <taxon>Bacteria</taxon>
        <taxon>Bacillati</taxon>
        <taxon>Actinomycetota</taxon>
        <taxon>Actinomycetes</taxon>
        <taxon>Micrococcales</taxon>
        <taxon>Microbacteriaceae</taxon>
        <taxon>Leucobacter</taxon>
    </lineage>
</organism>
<proteinExistence type="predicted"/>
<evidence type="ECO:0000313" key="2">
    <source>
        <dbReference type="EMBL" id="MBP1327327.1"/>
    </source>
</evidence>
<feature type="region of interest" description="Disordered" evidence="1">
    <location>
        <begin position="90"/>
        <end position="111"/>
    </location>
</feature>
<comment type="caution">
    <text evidence="2">The sequence shown here is derived from an EMBL/GenBank/DDBJ whole genome shotgun (WGS) entry which is preliminary data.</text>
</comment>
<dbReference type="Proteomes" id="UP000675163">
    <property type="component" value="Unassembled WGS sequence"/>
</dbReference>
<name>A0A940PUR4_9MICO</name>
<accession>A0A940PUR4</accession>
<evidence type="ECO:0000256" key="1">
    <source>
        <dbReference type="SAM" id="MobiDB-lite"/>
    </source>
</evidence>
<keyword evidence="3" id="KW-1185">Reference proteome</keyword>
<evidence type="ECO:0000313" key="3">
    <source>
        <dbReference type="Proteomes" id="UP000675163"/>
    </source>
</evidence>
<gene>
    <name evidence="2" type="ORF">JOF28_002559</name>
</gene>
<dbReference type="AlphaFoldDB" id="A0A940PUR4"/>
<dbReference type="EMBL" id="JAFIDA010000001">
    <property type="protein sequence ID" value="MBP1327327.1"/>
    <property type="molecule type" value="Genomic_DNA"/>
</dbReference>
<protein>
    <submittedName>
        <fullName evidence="2">Uncharacterized protein</fullName>
    </submittedName>
</protein>